<dbReference type="EMBL" id="BMAV01017858">
    <property type="protein sequence ID" value="GFY69867.1"/>
    <property type="molecule type" value="Genomic_DNA"/>
</dbReference>
<proteinExistence type="predicted"/>
<evidence type="ECO:0000313" key="2">
    <source>
        <dbReference type="Proteomes" id="UP000886998"/>
    </source>
</evidence>
<gene>
    <name evidence="1" type="ORF">TNIN_412281</name>
</gene>
<dbReference type="Proteomes" id="UP000886998">
    <property type="component" value="Unassembled WGS sequence"/>
</dbReference>
<keyword evidence="2" id="KW-1185">Reference proteome</keyword>
<accession>A0A8X6YD49</accession>
<dbReference type="AlphaFoldDB" id="A0A8X6YD49"/>
<protein>
    <submittedName>
        <fullName evidence="1">Uncharacterized protein</fullName>
    </submittedName>
</protein>
<name>A0A8X6YD49_9ARAC</name>
<evidence type="ECO:0000313" key="1">
    <source>
        <dbReference type="EMBL" id="GFY69867.1"/>
    </source>
</evidence>
<organism evidence="1 2">
    <name type="scientific">Trichonephila inaurata madagascariensis</name>
    <dbReference type="NCBI Taxonomy" id="2747483"/>
    <lineage>
        <taxon>Eukaryota</taxon>
        <taxon>Metazoa</taxon>
        <taxon>Ecdysozoa</taxon>
        <taxon>Arthropoda</taxon>
        <taxon>Chelicerata</taxon>
        <taxon>Arachnida</taxon>
        <taxon>Araneae</taxon>
        <taxon>Araneomorphae</taxon>
        <taxon>Entelegynae</taxon>
        <taxon>Araneoidea</taxon>
        <taxon>Nephilidae</taxon>
        <taxon>Trichonephila</taxon>
        <taxon>Trichonephila inaurata</taxon>
    </lineage>
</organism>
<reference evidence="1" key="1">
    <citation type="submission" date="2020-08" db="EMBL/GenBank/DDBJ databases">
        <title>Multicomponent nature underlies the extraordinary mechanical properties of spider dragline silk.</title>
        <authorList>
            <person name="Kono N."/>
            <person name="Nakamura H."/>
            <person name="Mori M."/>
            <person name="Yoshida Y."/>
            <person name="Ohtoshi R."/>
            <person name="Malay A.D."/>
            <person name="Moran D.A.P."/>
            <person name="Tomita M."/>
            <person name="Numata K."/>
            <person name="Arakawa K."/>
        </authorList>
    </citation>
    <scope>NUCLEOTIDE SEQUENCE</scope>
</reference>
<comment type="caution">
    <text evidence="1">The sequence shown here is derived from an EMBL/GenBank/DDBJ whole genome shotgun (WGS) entry which is preliminary data.</text>
</comment>
<sequence length="94" mass="10732">MEALNTSDNRLWEAQRFLKNKRSHIPSLICATGMTVTDPQKAYLLANTINNNFIENNRMNDNYVQVDEVVTLAVKYFLSTPPSTPIEPAPYLMK</sequence>